<keyword evidence="2" id="KW-0812">Transmembrane</keyword>
<dbReference type="EMBL" id="CP098242">
    <property type="protein sequence ID" value="WAW10146.1"/>
    <property type="molecule type" value="Genomic_DNA"/>
</dbReference>
<gene>
    <name evidence="3" type="ORF">NB640_00275</name>
</gene>
<feature type="transmembrane region" description="Helical" evidence="2">
    <location>
        <begin position="28"/>
        <end position="52"/>
    </location>
</feature>
<evidence type="ECO:0000256" key="1">
    <source>
        <dbReference type="SAM" id="MobiDB-lite"/>
    </source>
</evidence>
<sequence length="147" mass="15656">MIARCKSRRQSDQRHKGSKKRGETGNPWAGLAVSIVLAWLGGANYGSVFSLAGNSVSPAFMATASGVVALIANLTNALLTLFLGVVREYTGSFSMALCATGIIALLVYRWLSYDVKSRNRRQHPLSTPCFLTSGFPLSSASPPVTCS</sequence>
<dbReference type="Proteomes" id="UP001156215">
    <property type="component" value="Chromosome"/>
</dbReference>
<feature type="region of interest" description="Disordered" evidence="1">
    <location>
        <begin position="1"/>
        <end position="24"/>
    </location>
</feature>
<protein>
    <submittedName>
        <fullName evidence="3">Uncharacterized protein</fullName>
    </submittedName>
</protein>
<dbReference type="InterPro" id="IPR036259">
    <property type="entry name" value="MFS_trans_sf"/>
</dbReference>
<accession>A0A9E9LVU8</accession>
<feature type="transmembrane region" description="Helical" evidence="2">
    <location>
        <begin position="59"/>
        <end position="86"/>
    </location>
</feature>
<dbReference type="RefSeq" id="WP_269309146.1">
    <property type="nucleotide sequence ID" value="NZ_CP098242.1"/>
</dbReference>
<dbReference type="AlphaFoldDB" id="A0A9E9LVU8"/>
<dbReference type="KEGG" id="ovb:NB640_00275"/>
<keyword evidence="2" id="KW-0472">Membrane</keyword>
<keyword evidence="4" id="KW-1185">Reference proteome</keyword>
<proteinExistence type="predicted"/>
<evidence type="ECO:0000313" key="4">
    <source>
        <dbReference type="Proteomes" id="UP001156215"/>
    </source>
</evidence>
<dbReference type="Gene3D" id="1.20.1250.20">
    <property type="entry name" value="MFS general substrate transporter like domains"/>
    <property type="match status" value="1"/>
</dbReference>
<keyword evidence="2" id="KW-1133">Transmembrane helix</keyword>
<dbReference type="SUPFAM" id="SSF103473">
    <property type="entry name" value="MFS general substrate transporter"/>
    <property type="match status" value="1"/>
</dbReference>
<name>A0A9E9LVU8_9BURK</name>
<feature type="transmembrane region" description="Helical" evidence="2">
    <location>
        <begin position="92"/>
        <end position="111"/>
    </location>
</feature>
<organism evidence="3 4">
    <name type="scientific">Oxalobacter vibrioformis</name>
    <dbReference type="NCBI Taxonomy" id="933080"/>
    <lineage>
        <taxon>Bacteria</taxon>
        <taxon>Pseudomonadati</taxon>
        <taxon>Pseudomonadota</taxon>
        <taxon>Betaproteobacteria</taxon>
        <taxon>Burkholderiales</taxon>
        <taxon>Oxalobacteraceae</taxon>
        <taxon>Oxalobacter</taxon>
    </lineage>
</organism>
<evidence type="ECO:0000313" key="3">
    <source>
        <dbReference type="EMBL" id="WAW10146.1"/>
    </source>
</evidence>
<feature type="compositionally biased region" description="Basic and acidic residues" evidence="1">
    <location>
        <begin position="9"/>
        <end position="23"/>
    </location>
</feature>
<evidence type="ECO:0000256" key="2">
    <source>
        <dbReference type="SAM" id="Phobius"/>
    </source>
</evidence>
<reference evidence="3" key="1">
    <citation type="journal article" date="2022" name="Front. Microbiol.">
        <title>New perspectives on an old grouping: The genomic and phenotypic variability of Oxalobacter formigenes and the implications for calcium oxalate stone prevention.</title>
        <authorList>
            <person name="Chmiel J.A."/>
            <person name="Carr C."/>
            <person name="Stuivenberg G.A."/>
            <person name="Venema R."/>
            <person name="Chanyi R.M."/>
            <person name="Al K.F."/>
            <person name="Giguere D."/>
            <person name="Say H."/>
            <person name="Akouris P.P."/>
            <person name="Dominguez Romero S.A."/>
            <person name="Kwong A."/>
            <person name="Tai V."/>
            <person name="Koval S.F."/>
            <person name="Razvi H."/>
            <person name="Bjazevic J."/>
            <person name="Burton J.P."/>
        </authorList>
    </citation>
    <scope>NUCLEOTIDE SEQUENCE</scope>
    <source>
        <strain evidence="3">WoOx3</strain>
    </source>
</reference>